<evidence type="ECO:0000313" key="2">
    <source>
        <dbReference type="EMBL" id="CAB1429755.1"/>
    </source>
</evidence>
<dbReference type="AlphaFoldDB" id="A0A9N7UE59"/>
<proteinExistence type="predicted"/>
<gene>
    <name evidence="2" type="ORF">PLEPLA_LOCUS17735</name>
</gene>
<sequence length="314" mass="33540">MSETGVPLHGLGTPPTIISPVPGRDGPAPPLALARKLTRANALHPLPGETAPMEPGRMSKKRKLDIRDFFRSQRVTDSGETGGDRGGETGGDRGGEDREGETGGEDREGETGGEDREGDRGGDAVEDEGEAREGEAGGDGREAGKSQETDPNGESSRESAKDRELLKHSGHLMLGIDQHQEEHRAHCTSVTSDNRSEDTTYSSQETICYDMECEAALICEEKGAPVMDLPILVFSCECQSSCMVPGWYLLHALEIVLGDTSNLFATTHGCVILEELDLCNLIGLQAEQVLVQALVIPRLDHCNSLLAGLPASAI</sequence>
<feature type="compositionally biased region" description="Basic and acidic residues" evidence="1">
    <location>
        <begin position="131"/>
        <end position="148"/>
    </location>
</feature>
<evidence type="ECO:0000313" key="3">
    <source>
        <dbReference type="Proteomes" id="UP001153269"/>
    </source>
</evidence>
<comment type="caution">
    <text evidence="2">The sequence shown here is derived from an EMBL/GenBank/DDBJ whole genome shotgun (WGS) entry which is preliminary data.</text>
</comment>
<reference evidence="2" key="1">
    <citation type="submission" date="2020-03" db="EMBL/GenBank/DDBJ databases">
        <authorList>
            <person name="Weist P."/>
        </authorList>
    </citation>
    <scope>NUCLEOTIDE SEQUENCE</scope>
</reference>
<feature type="compositionally biased region" description="Basic and acidic residues" evidence="1">
    <location>
        <begin position="82"/>
        <end position="123"/>
    </location>
</feature>
<protein>
    <submittedName>
        <fullName evidence="2">Uncharacterized protein</fullName>
    </submittedName>
</protein>
<keyword evidence="3" id="KW-1185">Reference proteome</keyword>
<name>A0A9N7UE59_PLEPL</name>
<organism evidence="2 3">
    <name type="scientific">Pleuronectes platessa</name>
    <name type="common">European plaice</name>
    <dbReference type="NCBI Taxonomy" id="8262"/>
    <lineage>
        <taxon>Eukaryota</taxon>
        <taxon>Metazoa</taxon>
        <taxon>Chordata</taxon>
        <taxon>Craniata</taxon>
        <taxon>Vertebrata</taxon>
        <taxon>Euteleostomi</taxon>
        <taxon>Actinopterygii</taxon>
        <taxon>Neopterygii</taxon>
        <taxon>Teleostei</taxon>
        <taxon>Neoteleostei</taxon>
        <taxon>Acanthomorphata</taxon>
        <taxon>Carangaria</taxon>
        <taxon>Pleuronectiformes</taxon>
        <taxon>Pleuronectoidei</taxon>
        <taxon>Pleuronectidae</taxon>
        <taxon>Pleuronectes</taxon>
    </lineage>
</organism>
<dbReference type="EMBL" id="CADEAL010001168">
    <property type="protein sequence ID" value="CAB1429755.1"/>
    <property type="molecule type" value="Genomic_DNA"/>
</dbReference>
<dbReference type="Proteomes" id="UP001153269">
    <property type="component" value="Unassembled WGS sequence"/>
</dbReference>
<accession>A0A9N7UE59</accession>
<evidence type="ECO:0000256" key="1">
    <source>
        <dbReference type="SAM" id="MobiDB-lite"/>
    </source>
</evidence>
<feature type="region of interest" description="Disordered" evidence="1">
    <location>
        <begin position="1"/>
        <end position="162"/>
    </location>
</feature>